<dbReference type="STRING" id="314271.RB2654_20018"/>
<dbReference type="SUPFAM" id="SSF111369">
    <property type="entry name" value="HlyD-like secretion proteins"/>
    <property type="match status" value="1"/>
</dbReference>
<feature type="coiled-coil region" evidence="4">
    <location>
        <begin position="140"/>
        <end position="212"/>
    </location>
</feature>
<keyword evidence="10" id="KW-1185">Reference proteome</keyword>
<keyword evidence="4" id="KW-0175">Coiled coil</keyword>
<comment type="similarity">
    <text evidence="2">Belongs to the membrane fusion protein (MFP) (TC 8.A.1) family.</text>
</comment>
<dbReference type="InterPro" id="IPR006143">
    <property type="entry name" value="RND_pump_MFP"/>
</dbReference>
<organism evidence="9 10">
    <name type="scientific">Maritimibacter alkaliphilus HTCC2654</name>
    <dbReference type="NCBI Taxonomy" id="314271"/>
    <lineage>
        <taxon>Bacteria</taxon>
        <taxon>Pseudomonadati</taxon>
        <taxon>Pseudomonadota</taxon>
        <taxon>Alphaproteobacteria</taxon>
        <taxon>Rhodobacterales</taxon>
        <taxon>Roseobacteraceae</taxon>
        <taxon>Maritimibacter</taxon>
    </lineage>
</organism>
<dbReference type="EMBL" id="AAMT01000001">
    <property type="protein sequence ID" value="EAQ14905.1"/>
    <property type="molecule type" value="Genomic_DNA"/>
</dbReference>
<dbReference type="Pfam" id="PF25917">
    <property type="entry name" value="BSH_RND"/>
    <property type="match status" value="1"/>
</dbReference>
<dbReference type="Gene3D" id="2.40.420.20">
    <property type="match status" value="1"/>
</dbReference>
<dbReference type="Gene3D" id="1.10.287.470">
    <property type="entry name" value="Helix hairpin bin"/>
    <property type="match status" value="1"/>
</dbReference>
<evidence type="ECO:0000259" key="7">
    <source>
        <dbReference type="Pfam" id="PF25954"/>
    </source>
</evidence>
<evidence type="ECO:0000256" key="5">
    <source>
        <dbReference type="SAM" id="Phobius"/>
    </source>
</evidence>
<evidence type="ECO:0000259" key="6">
    <source>
        <dbReference type="Pfam" id="PF25917"/>
    </source>
</evidence>
<comment type="subcellular location">
    <subcellularLocation>
        <location evidence="1">Cell envelope</location>
    </subcellularLocation>
</comment>
<evidence type="ECO:0000256" key="4">
    <source>
        <dbReference type="SAM" id="Coils"/>
    </source>
</evidence>
<dbReference type="AlphaFoldDB" id="A3VAG4"/>
<dbReference type="InterPro" id="IPR058792">
    <property type="entry name" value="Beta-barrel_RND_2"/>
</dbReference>
<dbReference type="Gene3D" id="2.40.50.100">
    <property type="match status" value="1"/>
</dbReference>
<comment type="caution">
    <text evidence="9">The sequence shown here is derived from an EMBL/GenBank/DDBJ whole genome shotgun (WGS) entry which is preliminary data.</text>
</comment>
<keyword evidence="5" id="KW-1133">Transmembrane helix</keyword>
<evidence type="ECO:0000256" key="1">
    <source>
        <dbReference type="ARBA" id="ARBA00004196"/>
    </source>
</evidence>
<dbReference type="eggNOG" id="COG0845">
    <property type="taxonomic scope" value="Bacteria"/>
</dbReference>
<dbReference type="InterPro" id="IPR058627">
    <property type="entry name" value="MdtA-like_C"/>
</dbReference>
<dbReference type="Pfam" id="PF25954">
    <property type="entry name" value="Beta-barrel_RND_2"/>
    <property type="match status" value="1"/>
</dbReference>
<feature type="transmembrane region" description="Helical" evidence="5">
    <location>
        <begin position="32"/>
        <end position="51"/>
    </location>
</feature>
<dbReference type="PANTHER" id="PTHR30469">
    <property type="entry name" value="MULTIDRUG RESISTANCE PROTEIN MDTA"/>
    <property type="match status" value="1"/>
</dbReference>
<reference evidence="9 10" key="1">
    <citation type="journal article" date="2010" name="J. Bacteriol.">
        <title>Genome sequences of Pelagibaca bermudensis HTCC2601T and Maritimibacter alkaliphilus HTCC2654T, the type strains of two marine Roseobacter genera.</title>
        <authorList>
            <person name="Thrash J.C."/>
            <person name="Cho J.C."/>
            <person name="Ferriera S."/>
            <person name="Johnson J."/>
            <person name="Vergin K.L."/>
            <person name="Giovannoni S.J."/>
        </authorList>
    </citation>
    <scope>NUCLEOTIDE SEQUENCE [LARGE SCALE GENOMIC DNA]</scope>
    <source>
        <strain evidence="9 10">HTCC2654</strain>
    </source>
</reference>
<name>A3VAG4_9RHOB</name>
<proteinExistence type="inferred from homology"/>
<protein>
    <submittedName>
        <fullName evidence="9">NolF secretion protein</fullName>
    </submittedName>
</protein>
<feature type="domain" description="CusB-like beta-barrel" evidence="7">
    <location>
        <begin position="254"/>
        <end position="326"/>
    </location>
</feature>
<dbReference type="RefSeq" id="WP_008334865.1">
    <property type="nucleotide sequence ID" value="NZ_CH902578.1"/>
</dbReference>
<accession>A3VAG4</accession>
<dbReference type="Pfam" id="PF25967">
    <property type="entry name" value="RND-MFP_C"/>
    <property type="match status" value="1"/>
</dbReference>
<evidence type="ECO:0000256" key="3">
    <source>
        <dbReference type="ARBA" id="ARBA00022448"/>
    </source>
</evidence>
<keyword evidence="5" id="KW-0472">Membrane</keyword>
<keyword evidence="3" id="KW-0813">Transport</keyword>
<gene>
    <name evidence="9" type="ORF">RB2654_20018</name>
</gene>
<dbReference type="Gene3D" id="2.40.30.170">
    <property type="match status" value="1"/>
</dbReference>
<feature type="domain" description="Multidrug resistance protein MdtA-like C-terminal permuted SH3" evidence="8">
    <location>
        <begin position="332"/>
        <end position="388"/>
    </location>
</feature>
<keyword evidence="5" id="KW-0812">Transmembrane</keyword>
<dbReference type="HOGENOM" id="CLU_018816_1_2_5"/>
<sequence>MHNPKPDWAMNKREKARAEAIAKGEKPKRRKWPWLVLLVLAVTAGGGYYYADQNGLIPEPPEQAAPVEPEAPAELIVRLAPFEVTEVAPGDLSETLRVTGSLTPSRQVHLSAEVSARLLDVTVREGDSVKEGALLAQFDVVSLENQLAQAQSNAEATRVQFAQAQSDFERTQTLVERDLAAPTALENAQSGLDQLRAQVAAQETSVQNAQTALEKARVTAPFDGVIAERQVDPGAFVATGSPLFTIVDLTSLEVEATAPVSISNQITEGQIVTLRVEGFGDQTFTGEVERLNPMAISGSRMLPVYIALENTNGALRGGMFATGRITLEEKSDALWVPVEAIREDAQGTFVLTANGEALERRAVEVARDWDNGAKVEIASGLEPGDTVVSAPLPELRAGQKFAITE</sequence>
<feature type="domain" description="Multidrug resistance protein MdtA-like barrel-sandwich hybrid" evidence="6">
    <location>
        <begin position="106"/>
        <end position="248"/>
    </location>
</feature>
<evidence type="ECO:0000313" key="9">
    <source>
        <dbReference type="EMBL" id="EAQ14905.1"/>
    </source>
</evidence>
<dbReference type="GO" id="GO:0015562">
    <property type="term" value="F:efflux transmembrane transporter activity"/>
    <property type="evidence" value="ECO:0007669"/>
    <property type="project" value="TreeGrafter"/>
</dbReference>
<evidence type="ECO:0000313" key="10">
    <source>
        <dbReference type="Proteomes" id="UP000002931"/>
    </source>
</evidence>
<dbReference type="NCBIfam" id="TIGR01730">
    <property type="entry name" value="RND_mfp"/>
    <property type="match status" value="1"/>
</dbReference>
<evidence type="ECO:0000256" key="2">
    <source>
        <dbReference type="ARBA" id="ARBA00009477"/>
    </source>
</evidence>
<dbReference type="InterPro" id="IPR058625">
    <property type="entry name" value="MdtA-like_BSH"/>
</dbReference>
<evidence type="ECO:0000259" key="8">
    <source>
        <dbReference type="Pfam" id="PF25967"/>
    </source>
</evidence>
<dbReference type="Proteomes" id="UP000002931">
    <property type="component" value="Unassembled WGS sequence"/>
</dbReference>
<dbReference type="GO" id="GO:1990281">
    <property type="term" value="C:efflux pump complex"/>
    <property type="evidence" value="ECO:0007669"/>
    <property type="project" value="TreeGrafter"/>
</dbReference>